<name>A0AAV4RHN8_9ARAC</name>
<organism evidence="3 4">
    <name type="scientific">Caerostris darwini</name>
    <dbReference type="NCBI Taxonomy" id="1538125"/>
    <lineage>
        <taxon>Eukaryota</taxon>
        <taxon>Metazoa</taxon>
        <taxon>Ecdysozoa</taxon>
        <taxon>Arthropoda</taxon>
        <taxon>Chelicerata</taxon>
        <taxon>Arachnida</taxon>
        <taxon>Araneae</taxon>
        <taxon>Araneomorphae</taxon>
        <taxon>Entelegynae</taxon>
        <taxon>Araneoidea</taxon>
        <taxon>Araneidae</taxon>
        <taxon>Caerostris</taxon>
    </lineage>
</organism>
<gene>
    <name evidence="3" type="primary">KANSL1L_1</name>
    <name evidence="3" type="ORF">CDAR_244421</name>
</gene>
<feature type="compositionally biased region" description="Low complexity" evidence="1">
    <location>
        <begin position="377"/>
        <end position="387"/>
    </location>
</feature>
<sequence>MAPALTKADRRADCLPVVLPFCVSKTADPENRKDNDYNLAKFQKIACWLNKRKYMNKAWFRAYVRNTSELSDKNRYSQIDLRKSLLSSKLRINAEARNKSWHGTNVTLAVADKVRLKYTMNKNNNSIRNMGLARANTSLGLHSMKKMNRITQLPHRDKGNPSNLTHELGESSPELPDSANAELETPYRIVKLVQGQSTDEVSSSSDLNCNMAPSKENALSTLNPSSDIVSVSVNSDVPLSTSPNDVEASLCDSNLSVILTDSKCSLNTAENLDSGIVKLPVPETNCIQLLLPEEEDTPVSDTESKATSVIEEESLVLPHLSNEDIVQEDSNFKDSELHDSSVDHLNCIASLPSPLCDVHVQDDIADITASLEARTSPFSIPSPCSPSRLSNDGSDAESDSLTSSTLSADASPIPSSVEEGVEKVFITFPDSFLASPSGVHKELAAPAFSDVACLSIDNSDFIGSDDEMHIMRKTCCPPADQDLSFFRDRLIEHERKISSTLKETEALLRMHSMDHIQQQIRSFVQHFQKKLMIPCQRQHKMGISKSNRNLVDLKAELLQNEDVKNLSTAALVSLVRTWSNPSTGNLPQQNAILQDSELRNKLISTFTPEDIDDVKNASKIFLKNMKKLLQSADPELTESSDDGSSDLEQSEESPAQKKALWKFMKQRAALASRATLLTAKIRELENQLRTVAGYLTKVNSSYGDLRFEDQRTSTTTTLPIFVSESSGDVSLESAMKLNKPKSLNRPVNGYLDHGPINNTIHVGTTNSYDTSVCLEQKLSNRIDAEDTCSRTRALKTSNFHKRKLLVTTGLHLTNPKSAKLSTVNCVCNCQDAILPCILCTGRYNCIQSVDPDSMPLLDRVALLDPPFHPHLSFEKDISLLMHFENILKKNEAQYQSERSASPSSHRRLSLGTKQRHLNDTKSHGRKLKRYSHLSEKYRKKKKHFRKHKLVFGKWRKFQNKIHARDRFRRFSVASSCSSLDSPVPSPMSFQDDGSGFDGKRRRDDNQFDIDDVIIPYSNKRGRLVKFEFKDIEIPSWRSIEYDKLQSIDMEEDTSDTAYIKRHESYEVEERKIIRTGGGALCFFNTWQKRARRQHRSDSRADSSGANTPDPTLICDQDILFQDTNSMHANGPLSPALSPPNTPSSSAQVISDDSQQALGKKKSGGAKRQEESSNFRASIADYDEISPYERRTFPLSEDMMEELIAEYDHSKEDTDVTASGPSCPASPASSTSTTSTIDEDDITDPEWRVVRKESGPEQALVLKFAKR</sequence>
<feature type="region of interest" description="Disordered" evidence="1">
    <location>
        <begin position="1092"/>
        <end position="1112"/>
    </location>
</feature>
<feature type="region of interest" description="Disordered" evidence="1">
    <location>
        <begin position="153"/>
        <end position="179"/>
    </location>
</feature>
<feature type="compositionally biased region" description="Polar residues" evidence="1">
    <location>
        <begin position="1142"/>
        <end position="1156"/>
    </location>
</feature>
<feature type="region of interest" description="Disordered" evidence="1">
    <location>
        <begin position="377"/>
        <end position="414"/>
    </location>
</feature>
<dbReference type="Proteomes" id="UP001054837">
    <property type="component" value="Unassembled WGS sequence"/>
</dbReference>
<evidence type="ECO:0000313" key="3">
    <source>
        <dbReference type="EMBL" id="GIY19856.1"/>
    </source>
</evidence>
<dbReference type="SMART" id="SM01300">
    <property type="entry name" value="PEHE"/>
    <property type="match status" value="1"/>
</dbReference>
<feature type="region of interest" description="Disordered" evidence="1">
    <location>
        <begin position="1124"/>
        <end position="1173"/>
    </location>
</feature>
<feature type="domain" description="PEHE" evidence="2">
    <location>
        <begin position="1031"/>
        <end position="1173"/>
    </location>
</feature>
<dbReference type="InterPro" id="IPR026180">
    <property type="entry name" value="NSL1"/>
</dbReference>
<dbReference type="Pfam" id="PF15275">
    <property type="entry name" value="PEHE"/>
    <property type="match status" value="1"/>
</dbReference>
<evidence type="ECO:0000259" key="2">
    <source>
        <dbReference type="SMART" id="SM01300"/>
    </source>
</evidence>
<evidence type="ECO:0000313" key="4">
    <source>
        <dbReference type="Proteomes" id="UP001054837"/>
    </source>
</evidence>
<feature type="compositionally biased region" description="Low complexity" evidence="1">
    <location>
        <begin position="1216"/>
        <end position="1235"/>
    </location>
</feature>
<proteinExistence type="predicted"/>
<evidence type="ECO:0000256" key="1">
    <source>
        <dbReference type="SAM" id="MobiDB-lite"/>
    </source>
</evidence>
<feature type="region of interest" description="Disordered" evidence="1">
    <location>
        <begin position="982"/>
        <end position="1003"/>
    </location>
</feature>
<keyword evidence="4" id="KW-1185">Reference proteome</keyword>
<dbReference type="EMBL" id="BPLQ01006072">
    <property type="protein sequence ID" value="GIY19856.1"/>
    <property type="molecule type" value="Genomic_DNA"/>
</dbReference>
<dbReference type="GO" id="GO:0044545">
    <property type="term" value="C:NSL complex"/>
    <property type="evidence" value="ECO:0007669"/>
    <property type="project" value="TreeGrafter"/>
</dbReference>
<comment type="caution">
    <text evidence="3">The sequence shown here is derived from an EMBL/GenBank/DDBJ whole genome shotgun (WGS) entry which is preliminary data.</text>
</comment>
<feature type="compositionally biased region" description="Low complexity" evidence="1">
    <location>
        <begin position="399"/>
        <end position="411"/>
    </location>
</feature>
<feature type="compositionally biased region" description="Acidic residues" evidence="1">
    <location>
        <begin position="635"/>
        <end position="651"/>
    </location>
</feature>
<dbReference type="GO" id="GO:0035035">
    <property type="term" value="F:histone acetyltransferase binding"/>
    <property type="evidence" value="ECO:0007669"/>
    <property type="project" value="TreeGrafter"/>
</dbReference>
<dbReference type="AlphaFoldDB" id="A0AAV4RHN8"/>
<dbReference type="Gene3D" id="6.10.250.3170">
    <property type="match status" value="1"/>
</dbReference>
<feature type="compositionally biased region" description="Basic and acidic residues" evidence="1">
    <location>
        <begin position="1244"/>
        <end position="1253"/>
    </location>
</feature>
<dbReference type="PANTHER" id="PTHR22443">
    <property type="entry name" value="NON-SPECIFIC LETHAL 1, ISOFORM M"/>
    <property type="match status" value="1"/>
</dbReference>
<dbReference type="PANTHER" id="PTHR22443:SF18">
    <property type="entry name" value="NON-SPECIFIC LETHAL 1, ISOFORM M"/>
    <property type="match status" value="1"/>
</dbReference>
<feature type="region of interest" description="Disordered" evidence="1">
    <location>
        <begin position="894"/>
        <end position="929"/>
    </location>
</feature>
<feature type="compositionally biased region" description="Polar residues" evidence="1">
    <location>
        <begin position="894"/>
        <end position="903"/>
    </location>
</feature>
<reference evidence="3 4" key="1">
    <citation type="submission" date="2021-06" db="EMBL/GenBank/DDBJ databases">
        <title>Caerostris darwini draft genome.</title>
        <authorList>
            <person name="Kono N."/>
            <person name="Arakawa K."/>
        </authorList>
    </citation>
    <scope>NUCLEOTIDE SEQUENCE [LARGE SCALE GENOMIC DNA]</scope>
</reference>
<protein>
    <submittedName>
        <fullName evidence="3">KAT8 regulatory NSL complex subunit 1-like protein</fullName>
    </submittedName>
</protein>
<dbReference type="InterPro" id="IPR029332">
    <property type="entry name" value="PEHE_dom"/>
</dbReference>
<feature type="region of interest" description="Disordered" evidence="1">
    <location>
        <begin position="632"/>
        <end position="653"/>
    </location>
</feature>
<feature type="region of interest" description="Disordered" evidence="1">
    <location>
        <begin position="1209"/>
        <end position="1253"/>
    </location>
</feature>
<accession>A0AAV4RHN8</accession>